<dbReference type="AlphaFoldDB" id="A0A0F9PMD9"/>
<reference evidence="1" key="1">
    <citation type="journal article" date="2015" name="Nature">
        <title>Complex archaea that bridge the gap between prokaryotes and eukaryotes.</title>
        <authorList>
            <person name="Spang A."/>
            <person name="Saw J.H."/>
            <person name="Jorgensen S.L."/>
            <person name="Zaremba-Niedzwiedzka K."/>
            <person name="Martijn J."/>
            <person name="Lind A.E."/>
            <person name="van Eijk R."/>
            <person name="Schleper C."/>
            <person name="Guy L."/>
            <person name="Ettema T.J."/>
        </authorList>
    </citation>
    <scope>NUCLEOTIDE SEQUENCE</scope>
</reference>
<gene>
    <name evidence="1" type="ORF">LCGC14_1120010</name>
</gene>
<protein>
    <submittedName>
        <fullName evidence="1">Uncharacterized protein</fullName>
    </submittedName>
</protein>
<dbReference type="EMBL" id="LAZR01005173">
    <property type="protein sequence ID" value="KKN02211.1"/>
    <property type="molecule type" value="Genomic_DNA"/>
</dbReference>
<name>A0A0F9PMD9_9ZZZZ</name>
<organism evidence="1">
    <name type="scientific">marine sediment metagenome</name>
    <dbReference type="NCBI Taxonomy" id="412755"/>
    <lineage>
        <taxon>unclassified sequences</taxon>
        <taxon>metagenomes</taxon>
        <taxon>ecological metagenomes</taxon>
    </lineage>
</organism>
<sequence length="197" mass="23358">MSEDRIEAFYIKQAMARREAQKDTSREIYCCTICKRVQAPTEERNIRCKFCKAPLLQSLERITDLRRTVKRHYKDPKAIEYIQKKIILIRSLRAQYAEVNKFGRKEKSNYVSRKKEQRTVEEIMKKMKEVKMVFKVIDPEGQVYKLQLDNKKDIEAMYNQAGKIRGKVEYQGTVREVAVMESIRKVIIDVKEAAKKE</sequence>
<comment type="caution">
    <text evidence="1">The sequence shown here is derived from an EMBL/GenBank/DDBJ whole genome shotgun (WGS) entry which is preliminary data.</text>
</comment>
<proteinExistence type="predicted"/>
<accession>A0A0F9PMD9</accession>
<evidence type="ECO:0000313" key="1">
    <source>
        <dbReference type="EMBL" id="KKN02211.1"/>
    </source>
</evidence>